<dbReference type="Gene3D" id="3.40.1190.20">
    <property type="match status" value="1"/>
</dbReference>
<dbReference type="Pfam" id="PF00294">
    <property type="entry name" value="PfkB"/>
    <property type="match status" value="1"/>
</dbReference>
<sequence length="322" mass="35553">MNINIEHLLSQFSKKHILVIGDVMLDKYVWGSVDRMSPEAPVPVVKVEKKDYHAGGAANVAENIHGLGGEVTLIGLIGDDPDGETLQSILKKDNRYSFQYLIEDNHQTTVKTRVMAQGQQVVRMDDEIIDHPSSEITESLKASITKSMTAVDGIILQDYEKGIFSKETIQWIMDEAKQNSIPVYVDPKETNYSAYSGARLFKPNLSEFYKNVESPSAFESAAKSLRSDNQYEILLVTLGSDGMALFYDKEKKKIPTQARSVHDVSGAGDTVIATFAMCDLCGVEPSESAWLANIAAGRVCEEVGVVPVNTNTLVEIVNHHRD</sequence>
<dbReference type="GO" id="GO:0016773">
    <property type="term" value="F:phosphotransferase activity, alcohol group as acceptor"/>
    <property type="evidence" value="ECO:0007669"/>
    <property type="project" value="InterPro"/>
</dbReference>
<name>A0A382G0T1_9ZZZZ</name>
<dbReference type="GO" id="GO:0005829">
    <property type="term" value="C:cytosol"/>
    <property type="evidence" value="ECO:0007669"/>
    <property type="project" value="TreeGrafter"/>
</dbReference>
<keyword evidence="1" id="KW-0808">Transferase</keyword>
<evidence type="ECO:0000313" key="4">
    <source>
        <dbReference type="EMBL" id="SVB67801.1"/>
    </source>
</evidence>
<dbReference type="InterPro" id="IPR029056">
    <property type="entry name" value="Ribokinase-like"/>
</dbReference>
<dbReference type="SUPFAM" id="SSF53613">
    <property type="entry name" value="Ribokinase-like"/>
    <property type="match status" value="1"/>
</dbReference>
<gene>
    <name evidence="4" type="ORF">METZ01_LOCUS220655</name>
</gene>
<dbReference type="InterPro" id="IPR011913">
    <property type="entry name" value="RfaE_dom_I"/>
</dbReference>
<dbReference type="PANTHER" id="PTHR46969:SF1">
    <property type="entry name" value="BIFUNCTIONAL PROTEIN HLDE"/>
    <property type="match status" value="1"/>
</dbReference>
<dbReference type="PANTHER" id="PTHR46969">
    <property type="entry name" value="BIFUNCTIONAL PROTEIN HLDE"/>
    <property type="match status" value="1"/>
</dbReference>
<reference evidence="4" key="1">
    <citation type="submission" date="2018-05" db="EMBL/GenBank/DDBJ databases">
        <authorList>
            <person name="Lanie J.A."/>
            <person name="Ng W.-L."/>
            <person name="Kazmierczak K.M."/>
            <person name="Andrzejewski T.M."/>
            <person name="Davidsen T.M."/>
            <person name="Wayne K.J."/>
            <person name="Tettelin H."/>
            <person name="Glass J.I."/>
            <person name="Rusch D."/>
            <person name="Podicherti R."/>
            <person name="Tsui H.-C.T."/>
            <person name="Winkler M.E."/>
        </authorList>
    </citation>
    <scope>NUCLEOTIDE SEQUENCE</scope>
</reference>
<feature type="domain" description="Carbohydrate kinase PfkB" evidence="3">
    <location>
        <begin position="15"/>
        <end position="306"/>
    </location>
</feature>
<dbReference type="NCBIfam" id="TIGR02198">
    <property type="entry name" value="rfaE_dom_I"/>
    <property type="match status" value="1"/>
</dbReference>
<accession>A0A382G0T1</accession>
<dbReference type="GO" id="GO:0033786">
    <property type="term" value="F:heptose-1-phosphate adenylyltransferase activity"/>
    <property type="evidence" value="ECO:0007669"/>
    <property type="project" value="TreeGrafter"/>
</dbReference>
<dbReference type="InterPro" id="IPR011611">
    <property type="entry name" value="PfkB_dom"/>
</dbReference>
<protein>
    <recommendedName>
        <fullName evidence="3">Carbohydrate kinase PfkB domain-containing protein</fullName>
    </recommendedName>
</protein>
<dbReference type="GO" id="GO:0033785">
    <property type="term" value="F:heptose 7-phosphate kinase activity"/>
    <property type="evidence" value="ECO:0007669"/>
    <property type="project" value="TreeGrafter"/>
</dbReference>
<evidence type="ECO:0000256" key="1">
    <source>
        <dbReference type="ARBA" id="ARBA00022679"/>
    </source>
</evidence>
<organism evidence="4">
    <name type="scientific">marine metagenome</name>
    <dbReference type="NCBI Taxonomy" id="408172"/>
    <lineage>
        <taxon>unclassified sequences</taxon>
        <taxon>metagenomes</taxon>
        <taxon>ecological metagenomes</taxon>
    </lineage>
</organism>
<evidence type="ECO:0000256" key="2">
    <source>
        <dbReference type="ARBA" id="ARBA00022777"/>
    </source>
</evidence>
<evidence type="ECO:0000259" key="3">
    <source>
        <dbReference type="Pfam" id="PF00294"/>
    </source>
</evidence>
<keyword evidence="2" id="KW-0418">Kinase</keyword>
<dbReference type="EMBL" id="UINC01052454">
    <property type="protein sequence ID" value="SVB67801.1"/>
    <property type="molecule type" value="Genomic_DNA"/>
</dbReference>
<proteinExistence type="predicted"/>
<dbReference type="AlphaFoldDB" id="A0A382G0T1"/>
<dbReference type="CDD" id="cd01172">
    <property type="entry name" value="RfaE_like"/>
    <property type="match status" value="1"/>
</dbReference>